<evidence type="ECO:0000313" key="3">
    <source>
        <dbReference type="Proteomes" id="UP000828390"/>
    </source>
</evidence>
<name>A0A9D3YQU1_DREPO</name>
<organism evidence="2 3">
    <name type="scientific">Dreissena polymorpha</name>
    <name type="common">Zebra mussel</name>
    <name type="synonym">Mytilus polymorpha</name>
    <dbReference type="NCBI Taxonomy" id="45954"/>
    <lineage>
        <taxon>Eukaryota</taxon>
        <taxon>Metazoa</taxon>
        <taxon>Spiralia</taxon>
        <taxon>Lophotrochozoa</taxon>
        <taxon>Mollusca</taxon>
        <taxon>Bivalvia</taxon>
        <taxon>Autobranchia</taxon>
        <taxon>Heteroconchia</taxon>
        <taxon>Euheterodonta</taxon>
        <taxon>Imparidentia</taxon>
        <taxon>Neoheterodontei</taxon>
        <taxon>Myida</taxon>
        <taxon>Dreissenoidea</taxon>
        <taxon>Dreissenidae</taxon>
        <taxon>Dreissena</taxon>
    </lineage>
</organism>
<keyword evidence="3" id="KW-1185">Reference proteome</keyword>
<proteinExistence type="predicted"/>
<protein>
    <submittedName>
        <fullName evidence="2">Uncharacterized protein</fullName>
    </submittedName>
</protein>
<comment type="caution">
    <text evidence="2">The sequence shown here is derived from an EMBL/GenBank/DDBJ whole genome shotgun (WGS) entry which is preliminary data.</text>
</comment>
<feature type="region of interest" description="Disordered" evidence="1">
    <location>
        <begin position="185"/>
        <end position="256"/>
    </location>
</feature>
<reference evidence="2" key="2">
    <citation type="submission" date="2020-11" db="EMBL/GenBank/DDBJ databases">
        <authorList>
            <person name="McCartney M.A."/>
            <person name="Auch B."/>
            <person name="Kono T."/>
            <person name="Mallez S."/>
            <person name="Becker A."/>
            <person name="Gohl D.M."/>
            <person name="Silverstein K.A.T."/>
            <person name="Koren S."/>
            <person name="Bechman K.B."/>
            <person name="Herman A."/>
            <person name="Abrahante J.E."/>
            <person name="Garbe J."/>
        </authorList>
    </citation>
    <scope>NUCLEOTIDE SEQUENCE</scope>
    <source>
        <strain evidence="2">Duluth1</strain>
        <tissue evidence="2">Whole animal</tissue>
    </source>
</reference>
<reference evidence="2" key="1">
    <citation type="journal article" date="2019" name="bioRxiv">
        <title>The Genome of the Zebra Mussel, Dreissena polymorpha: A Resource for Invasive Species Research.</title>
        <authorList>
            <person name="McCartney M.A."/>
            <person name="Auch B."/>
            <person name="Kono T."/>
            <person name="Mallez S."/>
            <person name="Zhang Y."/>
            <person name="Obille A."/>
            <person name="Becker A."/>
            <person name="Abrahante J.E."/>
            <person name="Garbe J."/>
            <person name="Badalamenti J.P."/>
            <person name="Herman A."/>
            <person name="Mangelson H."/>
            <person name="Liachko I."/>
            <person name="Sullivan S."/>
            <person name="Sone E.D."/>
            <person name="Koren S."/>
            <person name="Silverstein K.A.T."/>
            <person name="Beckman K.B."/>
            <person name="Gohl D.M."/>
        </authorList>
    </citation>
    <scope>NUCLEOTIDE SEQUENCE</scope>
    <source>
        <strain evidence="2">Duluth1</strain>
        <tissue evidence="2">Whole animal</tissue>
    </source>
</reference>
<dbReference type="Proteomes" id="UP000828390">
    <property type="component" value="Unassembled WGS sequence"/>
</dbReference>
<accession>A0A9D3YQU1</accession>
<dbReference type="EMBL" id="JAIWYP010000015">
    <property type="protein sequence ID" value="KAH3705344.1"/>
    <property type="molecule type" value="Genomic_DNA"/>
</dbReference>
<sequence length="256" mass="29058">MANAPKGLFSSIICFFFSVNPLKYVQIHDVDGNLSPEAQYARYHMSKWSTGRKPGIQDRISQWEEALKKTRPPKRKATDSLFLLAIIITFDSIKAFAESATGIFQARLNSNFFSDRRAMESLKWRQSLVKDAPEPTGKWFTFHDSTLIIKEFASLLGIQSSDIHSIRKKENIIIKAFRLAEEDTQSLRSPSPFSLHPDDTSETQDISPEPKKRSNSKSNSRCPQHKSKREQQSISSTPTHDELPTYHPVSSLQTGT</sequence>
<dbReference type="AlphaFoldDB" id="A0A9D3YQU1"/>
<evidence type="ECO:0000256" key="1">
    <source>
        <dbReference type="SAM" id="MobiDB-lite"/>
    </source>
</evidence>
<evidence type="ECO:0000313" key="2">
    <source>
        <dbReference type="EMBL" id="KAH3705344.1"/>
    </source>
</evidence>
<gene>
    <name evidence="2" type="ORF">DPMN_080413</name>
</gene>